<gene>
    <name evidence="1" type="ORF">AVEN_74627_1</name>
</gene>
<reference evidence="1 2" key="1">
    <citation type="journal article" date="2019" name="Sci. Rep.">
        <title>Orb-weaving spider Araneus ventricosus genome elucidates the spidroin gene catalogue.</title>
        <authorList>
            <person name="Kono N."/>
            <person name="Nakamura H."/>
            <person name="Ohtoshi R."/>
            <person name="Moran D.A.P."/>
            <person name="Shinohara A."/>
            <person name="Yoshida Y."/>
            <person name="Fujiwara M."/>
            <person name="Mori M."/>
            <person name="Tomita M."/>
            <person name="Arakawa K."/>
        </authorList>
    </citation>
    <scope>NUCLEOTIDE SEQUENCE [LARGE SCALE GENOMIC DNA]</scope>
</reference>
<evidence type="ECO:0000313" key="1">
    <source>
        <dbReference type="EMBL" id="GBM57856.1"/>
    </source>
</evidence>
<proteinExistence type="predicted"/>
<dbReference type="Proteomes" id="UP000499080">
    <property type="component" value="Unassembled WGS sequence"/>
</dbReference>
<dbReference type="AlphaFoldDB" id="A0A4Y2GYR5"/>
<name>A0A4Y2GYR5_ARAVE</name>
<protein>
    <submittedName>
        <fullName evidence="1">Uncharacterized protein</fullName>
    </submittedName>
</protein>
<feature type="non-terminal residue" evidence="1">
    <location>
        <position position="1"/>
    </location>
</feature>
<organism evidence="1 2">
    <name type="scientific">Araneus ventricosus</name>
    <name type="common">Orbweaver spider</name>
    <name type="synonym">Epeira ventricosa</name>
    <dbReference type="NCBI Taxonomy" id="182803"/>
    <lineage>
        <taxon>Eukaryota</taxon>
        <taxon>Metazoa</taxon>
        <taxon>Ecdysozoa</taxon>
        <taxon>Arthropoda</taxon>
        <taxon>Chelicerata</taxon>
        <taxon>Arachnida</taxon>
        <taxon>Araneae</taxon>
        <taxon>Araneomorphae</taxon>
        <taxon>Entelegynae</taxon>
        <taxon>Araneoidea</taxon>
        <taxon>Araneidae</taxon>
        <taxon>Araneus</taxon>
    </lineage>
</organism>
<sequence length="63" mass="7077">VIDFSGRLTKTIRTFYEVIGNLDIEAGSQQLSPALNAFDENSKVSGDQRYTREIKQIINDNVS</sequence>
<comment type="caution">
    <text evidence="1">The sequence shown here is derived from an EMBL/GenBank/DDBJ whole genome shotgun (WGS) entry which is preliminary data.</text>
</comment>
<accession>A0A4Y2GYR5</accession>
<dbReference type="EMBL" id="BGPR01179444">
    <property type="protein sequence ID" value="GBM57856.1"/>
    <property type="molecule type" value="Genomic_DNA"/>
</dbReference>
<keyword evidence="2" id="KW-1185">Reference proteome</keyword>
<evidence type="ECO:0000313" key="2">
    <source>
        <dbReference type="Proteomes" id="UP000499080"/>
    </source>
</evidence>